<sequence length="100" mass="11241">MDLEVARTPKTLCPFQFMTFPPEFSILSSSSGLSGCANTGTWSTESIPFQNQRHLLGTSKCRSREVEYQVNSSLSYTQIRDFNLMVLALITRSAKGYINH</sequence>
<proteinExistence type="predicted"/>
<name>A0A9J5ZYQ6_SOLCO</name>
<protein>
    <submittedName>
        <fullName evidence="1">Uncharacterized protein</fullName>
    </submittedName>
</protein>
<reference evidence="1 2" key="1">
    <citation type="submission" date="2020-09" db="EMBL/GenBank/DDBJ databases">
        <title>De no assembly of potato wild relative species, Solanum commersonii.</title>
        <authorList>
            <person name="Cho K."/>
        </authorList>
    </citation>
    <scope>NUCLEOTIDE SEQUENCE [LARGE SCALE GENOMIC DNA]</scope>
    <source>
        <strain evidence="1">LZ3.2</strain>
        <tissue evidence="1">Leaf</tissue>
    </source>
</reference>
<dbReference type="AlphaFoldDB" id="A0A9J5ZYQ6"/>
<dbReference type="Proteomes" id="UP000824120">
    <property type="component" value="Chromosome 3"/>
</dbReference>
<evidence type="ECO:0000313" key="2">
    <source>
        <dbReference type="Proteomes" id="UP000824120"/>
    </source>
</evidence>
<keyword evidence="2" id="KW-1185">Reference proteome</keyword>
<comment type="caution">
    <text evidence="1">The sequence shown here is derived from an EMBL/GenBank/DDBJ whole genome shotgun (WGS) entry which is preliminary data.</text>
</comment>
<gene>
    <name evidence="1" type="ORF">H5410_017027</name>
</gene>
<evidence type="ECO:0000313" key="1">
    <source>
        <dbReference type="EMBL" id="KAG5617203.1"/>
    </source>
</evidence>
<accession>A0A9J5ZYQ6</accession>
<organism evidence="1 2">
    <name type="scientific">Solanum commersonii</name>
    <name type="common">Commerson's wild potato</name>
    <name type="synonym">Commerson's nightshade</name>
    <dbReference type="NCBI Taxonomy" id="4109"/>
    <lineage>
        <taxon>Eukaryota</taxon>
        <taxon>Viridiplantae</taxon>
        <taxon>Streptophyta</taxon>
        <taxon>Embryophyta</taxon>
        <taxon>Tracheophyta</taxon>
        <taxon>Spermatophyta</taxon>
        <taxon>Magnoliopsida</taxon>
        <taxon>eudicotyledons</taxon>
        <taxon>Gunneridae</taxon>
        <taxon>Pentapetalae</taxon>
        <taxon>asterids</taxon>
        <taxon>lamiids</taxon>
        <taxon>Solanales</taxon>
        <taxon>Solanaceae</taxon>
        <taxon>Solanoideae</taxon>
        <taxon>Solaneae</taxon>
        <taxon>Solanum</taxon>
    </lineage>
</organism>
<dbReference type="EMBL" id="JACXVP010000003">
    <property type="protein sequence ID" value="KAG5617203.1"/>
    <property type="molecule type" value="Genomic_DNA"/>
</dbReference>